<protein>
    <recommendedName>
        <fullName evidence="3">7-cyano-7-deazaguanine synthase in queuosine biosynthesis</fullName>
    </recommendedName>
</protein>
<name>A0A7W0HKG6_9BACT</name>
<comment type="caution">
    <text evidence="1">The sequence shown here is derived from an EMBL/GenBank/DDBJ whole genome shotgun (WGS) entry which is preliminary data.</text>
</comment>
<proteinExistence type="predicted"/>
<evidence type="ECO:0000313" key="2">
    <source>
        <dbReference type="Proteomes" id="UP000525298"/>
    </source>
</evidence>
<dbReference type="EMBL" id="JACDUS010000003">
    <property type="protein sequence ID" value="MBA2881207.1"/>
    <property type="molecule type" value="Genomic_DNA"/>
</dbReference>
<gene>
    <name evidence="1" type="ORF">HNR65_001533</name>
</gene>
<evidence type="ECO:0000313" key="1">
    <source>
        <dbReference type="EMBL" id="MBA2881207.1"/>
    </source>
</evidence>
<accession>A0A7W0HKG6</accession>
<sequence>MKIQDLELEKKDKGRRARVTVVWEDCDQPDKEIFIETPDPLGSSLKADANAFVTGCIIPALHFGERRIAVDGTVCPFLMEGLAAVMALMRVWTRQRYKPLAIEPAAILKSADNDGEPGRHAAMFYSGGIDSIAALWRNMAQYPKSHPARVRDCFFVHGFDIGGVPARGMKYHVFDRGVAAMERVAAAAGVNTIAVYTNIRHLCDDRELWLNRFFGAVLAAVAHGFSSRVNLFYIASSYDFDNLGPCGSHPMLDPEYSSYALRIRHRDADLSRLDKLRMVTRWKPGFDNFRVCLANVEDRLNCGRCEKCVRTMTGLVALGALHKTRAFVQDDVVPEMFDAFKINIRHREPFYLELLPLLRQQGRFDLVETIERKLAEK</sequence>
<dbReference type="RefSeq" id="WP_181550858.1">
    <property type="nucleotide sequence ID" value="NZ_JACDUS010000003.1"/>
</dbReference>
<dbReference type="AlphaFoldDB" id="A0A7W0HKG6"/>
<dbReference type="Proteomes" id="UP000525298">
    <property type="component" value="Unassembled WGS sequence"/>
</dbReference>
<evidence type="ECO:0008006" key="3">
    <source>
        <dbReference type="Google" id="ProtNLM"/>
    </source>
</evidence>
<reference evidence="1 2" key="1">
    <citation type="submission" date="2020-07" db="EMBL/GenBank/DDBJ databases">
        <title>Genomic Encyclopedia of Type Strains, Phase IV (KMG-IV): sequencing the most valuable type-strain genomes for metagenomic binning, comparative biology and taxonomic classification.</title>
        <authorList>
            <person name="Goeker M."/>
        </authorList>
    </citation>
    <scope>NUCLEOTIDE SEQUENCE [LARGE SCALE GENOMIC DNA]</scope>
    <source>
        <strain evidence="1 2">DSM 17721</strain>
    </source>
</reference>
<keyword evidence="2" id="KW-1185">Reference proteome</keyword>
<organism evidence="1 2">
    <name type="scientific">Desulfosalsimonas propionicica</name>
    <dbReference type="NCBI Taxonomy" id="332175"/>
    <lineage>
        <taxon>Bacteria</taxon>
        <taxon>Pseudomonadati</taxon>
        <taxon>Thermodesulfobacteriota</taxon>
        <taxon>Desulfobacteria</taxon>
        <taxon>Desulfobacterales</taxon>
        <taxon>Desulfosalsimonadaceae</taxon>
        <taxon>Desulfosalsimonas</taxon>
    </lineage>
</organism>